<dbReference type="Gene3D" id="2.60.120.1440">
    <property type="match status" value="1"/>
</dbReference>
<keyword evidence="5" id="KW-1185">Reference proteome</keyword>
<sequence length="333" mass="37228">MEQEELYLLITRYLARRTSSTENEWLATWVAQSPENERTFEQLKTVWQSSKAPAANAETAAALRHVKARLGLPAAEPTPAHLPRRPRYQLAALVLVVLAAVSGLWYFVAQPSSPAYQLSQTQAGQKQTIRLADGSRVTLAPQSRLRYPVAFGGTYRDVYLEGEAFFEVSKDAHRPFRVHSGTLTTQVLGTRFNVSAFGRGQHTAVSLVEGKVQVLDHQNSYLLTPGQQLRADQITGRIYRQAFDAEQVTGWRHNKLIFKNEKLAEAANQIERLYDVKLVFADSATAEVRLWASFDNEPLPAVLDALQLAGSLTCRREGRVIYLSQQAPQAPLK</sequence>
<evidence type="ECO:0000256" key="1">
    <source>
        <dbReference type="SAM" id="Phobius"/>
    </source>
</evidence>
<dbReference type="Proteomes" id="UP000632273">
    <property type="component" value="Unassembled WGS sequence"/>
</dbReference>
<protein>
    <submittedName>
        <fullName evidence="4">Anti-sigma factor</fullName>
    </submittedName>
</protein>
<dbReference type="RefSeq" id="WP_188814338.1">
    <property type="nucleotide sequence ID" value="NZ_BMHT01000004.1"/>
</dbReference>
<feature type="domain" description="Protein FecR C-terminal" evidence="3">
    <location>
        <begin position="255"/>
        <end position="322"/>
    </location>
</feature>
<dbReference type="InterPro" id="IPR006860">
    <property type="entry name" value="FecR"/>
</dbReference>
<evidence type="ECO:0000259" key="3">
    <source>
        <dbReference type="Pfam" id="PF16344"/>
    </source>
</evidence>
<gene>
    <name evidence="4" type="ORF">GCM10011383_24950</name>
</gene>
<dbReference type="Pfam" id="PF04773">
    <property type="entry name" value="FecR"/>
    <property type="match status" value="1"/>
</dbReference>
<keyword evidence="1" id="KW-0472">Membrane</keyword>
<dbReference type="Gene3D" id="3.55.50.30">
    <property type="match status" value="1"/>
</dbReference>
<feature type="domain" description="FecR protein" evidence="2">
    <location>
        <begin position="120"/>
        <end position="213"/>
    </location>
</feature>
<evidence type="ECO:0000259" key="2">
    <source>
        <dbReference type="Pfam" id="PF04773"/>
    </source>
</evidence>
<keyword evidence="1" id="KW-1133">Transmembrane helix</keyword>
<dbReference type="PANTHER" id="PTHR30273">
    <property type="entry name" value="PERIPLASMIC SIGNAL SENSOR AND SIGMA FACTOR ACTIVATOR FECR-RELATED"/>
    <property type="match status" value="1"/>
</dbReference>
<name>A0ABQ1UB49_9BACT</name>
<keyword evidence="1" id="KW-0812">Transmembrane</keyword>
<proteinExistence type="predicted"/>
<comment type="caution">
    <text evidence="4">The sequence shown here is derived from an EMBL/GenBank/DDBJ whole genome shotgun (WGS) entry which is preliminary data.</text>
</comment>
<dbReference type="EMBL" id="BMHT01000004">
    <property type="protein sequence ID" value="GGF12768.1"/>
    <property type="molecule type" value="Genomic_DNA"/>
</dbReference>
<organism evidence="4 5">
    <name type="scientific">Hymenobacter cavernae</name>
    <dbReference type="NCBI Taxonomy" id="2044852"/>
    <lineage>
        <taxon>Bacteria</taxon>
        <taxon>Pseudomonadati</taxon>
        <taxon>Bacteroidota</taxon>
        <taxon>Cytophagia</taxon>
        <taxon>Cytophagales</taxon>
        <taxon>Hymenobacteraceae</taxon>
        <taxon>Hymenobacter</taxon>
    </lineage>
</organism>
<feature type="transmembrane region" description="Helical" evidence="1">
    <location>
        <begin position="90"/>
        <end position="108"/>
    </location>
</feature>
<dbReference type="Pfam" id="PF16344">
    <property type="entry name" value="FecR_C"/>
    <property type="match status" value="1"/>
</dbReference>
<dbReference type="InterPro" id="IPR032508">
    <property type="entry name" value="FecR_C"/>
</dbReference>
<evidence type="ECO:0000313" key="5">
    <source>
        <dbReference type="Proteomes" id="UP000632273"/>
    </source>
</evidence>
<accession>A0ABQ1UB49</accession>
<dbReference type="PIRSF" id="PIRSF018266">
    <property type="entry name" value="FecR"/>
    <property type="match status" value="1"/>
</dbReference>
<dbReference type="InterPro" id="IPR012373">
    <property type="entry name" value="Ferrdict_sens_TM"/>
</dbReference>
<dbReference type="PANTHER" id="PTHR30273:SF2">
    <property type="entry name" value="PROTEIN FECR"/>
    <property type="match status" value="1"/>
</dbReference>
<evidence type="ECO:0000313" key="4">
    <source>
        <dbReference type="EMBL" id="GGF12768.1"/>
    </source>
</evidence>
<reference evidence="5" key="1">
    <citation type="journal article" date="2019" name="Int. J. Syst. Evol. Microbiol.">
        <title>The Global Catalogue of Microorganisms (GCM) 10K type strain sequencing project: providing services to taxonomists for standard genome sequencing and annotation.</title>
        <authorList>
            <consortium name="The Broad Institute Genomics Platform"/>
            <consortium name="The Broad Institute Genome Sequencing Center for Infectious Disease"/>
            <person name="Wu L."/>
            <person name="Ma J."/>
        </authorList>
    </citation>
    <scope>NUCLEOTIDE SEQUENCE [LARGE SCALE GENOMIC DNA]</scope>
    <source>
        <strain evidence="5">CGMCC 1.15197</strain>
    </source>
</reference>